<dbReference type="AlphaFoldDB" id="A0A1I1HPY6"/>
<evidence type="ECO:0000256" key="2">
    <source>
        <dbReference type="SAM" id="Phobius"/>
    </source>
</evidence>
<protein>
    <submittedName>
        <fullName evidence="5">Uncharacterized protein</fullName>
    </submittedName>
</protein>
<evidence type="ECO:0000259" key="3">
    <source>
        <dbReference type="Pfam" id="PF08044"/>
    </source>
</evidence>
<dbReference type="InterPro" id="IPR012551">
    <property type="entry name" value="DUF1707_SHOCT-like"/>
</dbReference>
<feature type="region of interest" description="Disordered" evidence="1">
    <location>
        <begin position="199"/>
        <end position="218"/>
    </location>
</feature>
<keyword evidence="2" id="KW-0812">Transmembrane</keyword>
<keyword evidence="6" id="KW-1185">Reference proteome</keyword>
<dbReference type="Pfam" id="PF13828">
    <property type="entry name" value="DUF4190"/>
    <property type="match status" value="1"/>
</dbReference>
<evidence type="ECO:0000259" key="4">
    <source>
        <dbReference type="Pfam" id="PF13828"/>
    </source>
</evidence>
<feature type="transmembrane region" description="Helical" evidence="2">
    <location>
        <begin position="125"/>
        <end position="148"/>
    </location>
</feature>
<keyword evidence="2" id="KW-0472">Membrane</keyword>
<dbReference type="PANTHER" id="PTHR40763">
    <property type="entry name" value="MEMBRANE PROTEIN-RELATED"/>
    <property type="match status" value="1"/>
</dbReference>
<evidence type="ECO:0000256" key="1">
    <source>
        <dbReference type="SAM" id="MobiDB-lite"/>
    </source>
</evidence>
<dbReference type="EMBL" id="FOLM01000002">
    <property type="protein sequence ID" value="SFC24028.1"/>
    <property type="molecule type" value="Genomic_DNA"/>
</dbReference>
<feature type="domain" description="DUF1707" evidence="3">
    <location>
        <begin position="34"/>
        <end position="86"/>
    </location>
</feature>
<feature type="domain" description="DUF4190" evidence="4">
    <location>
        <begin position="123"/>
        <end position="183"/>
    </location>
</feature>
<dbReference type="Proteomes" id="UP000199207">
    <property type="component" value="Unassembled WGS sequence"/>
</dbReference>
<keyword evidence="2" id="KW-1133">Transmembrane helix</keyword>
<gene>
    <name evidence="5" type="ORF">SAMN05421773_102410</name>
</gene>
<feature type="region of interest" description="Disordered" evidence="1">
    <location>
        <begin position="1"/>
        <end position="32"/>
    </location>
</feature>
<dbReference type="STRING" id="910347.SAMN05421773_102410"/>
<dbReference type="InterPro" id="IPR025241">
    <property type="entry name" value="DUF4190"/>
</dbReference>
<feature type="transmembrane region" description="Helical" evidence="2">
    <location>
        <begin position="169"/>
        <end position="194"/>
    </location>
</feature>
<name>A0A1I1HPY6_9ACTN</name>
<sequence>MAMQWPGGPAGPVEPRGRQVPQPQGWPYGQSPVMRASHADRERAADVLKAGFAEGRLTKQELDDRLSRLNYAMTYAEIQPLISDLPQGPMPMTAMAAPQPVPVPPPLPPTFQPAPPRTTNGAATGALICGVLTVFTGGVAAIPAVILGHKARAEIRRTREQGDGMAVTGLVLGYLAMAFWALLILGSAVAAVTFDGTGTGGGNVETGVENEDQRADIP</sequence>
<dbReference type="Pfam" id="PF08044">
    <property type="entry name" value="DUF1707"/>
    <property type="match status" value="1"/>
</dbReference>
<reference evidence="5 6" key="1">
    <citation type="submission" date="2016-10" db="EMBL/GenBank/DDBJ databases">
        <authorList>
            <person name="de Groot N.N."/>
        </authorList>
    </citation>
    <scope>NUCLEOTIDE SEQUENCE [LARGE SCALE GENOMIC DNA]</scope>
    <source>
        <strain evidence="5 6">CGMCC 4.5739</strain>
    </source>
</reference>
<proteinExistence type="predicted"/>
<dbReference type="RefSeq" id="WP_342746940.1">
    <property type="nucleotide sequence ID" value="NZ_FOLM01000002.1"/>
</dbReference>
<evidence type="ECO:0000313" key="6">
    <source>
        <dbReference type="Proteomes" id="UP000199207"/>
    </source>
</evidence>
<dbReference type="PANTHER" id="PTHR40763:SF4">
    <property type="entry name" value="DUF1707 DOMAIN-CONTAINING PROTEIN"/>
    <property type="match status" value="1"/>
</dbReference>
<evidence type="ECO:0000313" key="5">
    <source>
        <dbReference type="EMBL" id="SFC24028.1"/>
    </source>
</evidence>
<accession>A0A1I1HPY6</accession>
<organism evidence="5 6">
    <name type="scientific">Streptomyces aidingensis</name>
    <dbReference type="NCBI Taxonomy" id="910347"/>
    <lineage>
        <taxon>Bacteria</taxon>
        <taxon>Bacillati</taxon>
        <taxon>Actinomycetota</taxon>
        <taxon>Actinomycetes</taxon>
        <taxon>Kitasatosporales</taxon>
        <taxon>Streptomycetaceae</taxon>
        <taxon>Streptomyces</taxon>
    </lineage>
</organism>